<reference evidence="2 3" key="1">
    <citation type="submission" date="2017-09" db="EMBL/GenBank/DDBJ databases">
        <title>Complete genome sequence of Oxytococcus suis strain ZY16052.</title>
        <authorList>
            <person name="Li F."/>
        </authorList>
    </citation>
    <scope>NUCLEOTIDE SEQUENCE [LARGE SCALE GENOMIC DNA]</scope>
    <source>
        <strain evidence="2 3">ZY16052</strain>
    </source>
</reference>
<name>A0A347WKT3_9LACT</name>
<dbReference type="AlphaFoldDB" id="A0A347WKT3"/>
<gene>
    <name evidence="2" type="ORF">CL176_06580</name>
</gene>
<dbReference type="OrthoDB" id="2134355at2"/>
<organism evidence="2 3">
    <name type="scientific">Suicoccus acidiformans</name>
    <dbReference type="NCBI Taxonomy" id="2036206"/>
    <lineage>
        <taxon>Bacteria</taxon>
        <taxon>Bacillati</taxon>
        <taxon>Bacillota</taxon>
        <taxon>Bacilli</taxon>
        <taxon>Lactobacillales</taxon>
        <taxon>Aerococcaceae</taxon>
        <taxon>Suicoccus</taxon>
    </lineage>
</organism>
<dbReference type="SUPFAM" id="SSF48295">
    <property type="entry name" value="TrpR-like"/>
    <property type="match status" value="1"/>
</dbReference>
<dbReference type="Gene3D" id="1.10.10.10">
    <property type="entry name" value="Winged helix-like DNA-binding domain superfamily/Winged helix DNA-binding domain"/>
    <property type="match status" value="1"/>
</dbReference>
<dbReference type="GO" id="GO:0043565">
    <property type="term" value="F:sequence-specific DNA binding"/>
    <property type="evidence" value="ECO:0007669"/>
    <property type="project" value="InterPro"/>
</dbReference>
<dbReference type="InterPro" id="IPR010921">
    <property type="entry name" value="Trp_repressor/repl_initiator"/>
</dbReference>
<feature type="domain" description="Insertion element IS150 protein InsJ-like helix-turn-helix" evidence="1">
    <location>
        <begin position="10"/>
        <end position="58"/>
    </location>
</feature>
<sequence length="79" mass="9435">MKSQKKTQAEKIEIVKNYLATEMSYRETAEKYQVSYNNVYSWVKKYRKHRPDGLFDGRAGENLTAFKQKKRSLKQRSLL</sequence>
<dbReference type="Pfam" id="PF13518">
    <property type="entry name" value="HTH_28"/>
    <property type="match status" value="1"/>
</dbReference>
<keyword evidence="3" id="KW-1185">Reference proteome</keyword>
<protein>
    <recommendedName>
        <fullName evidence="1">Insertion element IS150 protein InsJ-like helix-turn-helix domain-containing protein</fullName>
    </recommendedName>
</protein>
<dbReference type="Proteomes" id="UP000263232">
    <property type="component" value="Chromosome"/>
</dbReference>
<dbReference type="EMBL" id="CP023434">
    <property type="protein sequence ID" value="AXY25690.1"/>
    <property type="molecule type" value="Genomic_DNA"/>
</dbReference>
<evidence type="ECO:0000313" key="2">
    <source>
        <dbReference type="EMBL" id="AXY25690.1"/>
    </source>
</evidence>
<dbReference type="KEGG" id="abae:CL176_06580"/>
<evidence type="ECO:0000259" key="1">
    <source>
        <dbReference type="Pfam" id="PF13518"/>
    </source>
</evidence>
<proteinExistence type="predicted"/>
<evidence type="ECO:0000313" key="3">
    <source>
        <dbReference type="Proteomes" id="UP000263232"/>
    </source>
</evidence>
<dbReference type="RefSeq" id="WP_118990592.1">
    <property type="nucleotide sequence ID" value="NZ_CP023434.1"/>
</dbReference>
<dbReference type="InterPro" id="IPR055247">
    <property type="entry name" value="InsJ-like_HTH"/>
</dbReference>
<accession>A0A347WKT3</accession>
<dbReference type="InterPro" id="IPR036388">
    <property type="entry name" value="WH-like_DNA-bd_sf"/>
</dbReference>